<keyword evidence="2" id="KW-1185">Reference proteome</keyword>
<comment type="caution">
    <text evidence="1">The sequence shown here is derived from an EMBL/GenBank/DDBJ whole genome shotgun (WGS) entry which is preliminary data.</text>
</comment>
<gene>
    <name evidence="1" type="ORF">OXX778_LOCUS19555</name>
</gene>
<dbReference type="EMBL" id="CAJNOC010005989">
    <property type="protein sequence ID" value="CAF1067164.1"/>
    <property type="molecule type" value="Genomic_DNA"/>
</dbReference>
<accession>A0A814LLT8</accession>
<name>A0A814LLT8_9BILA</name>
<reference evidence="1" key="1">
    <citation type="submission" date="2021-02" db="EMBL/GenBank/DDBJ databases">
        <authorList>
            <person name="Nowell W R."/>
        </authorList>
    </citation>
    <scope>NUCLEOTIDE SEQUENCE</scope>
    <source>
        <strain evidence="1">Ploen Becks lab</strain>
    </source>
</reference>
<organism evidence="1 2">
    <name type="scientific">Brachionus calyciflorus</name>
    <dbReference type="NCBI Taxonomy" id="104777"/>
    <lineage>
        <taxon>Eukaryota</taxon>
        <taxon>Metazoa</taxon>
        <taxon>Spiralia</taxon>
        <taxon>Gnathifera</taxon>
        <taxon>Rotifera</taxon>
        <taxon>Eurotatoria</taxon>
        <taxon>Monogononta</taxon>
        <taxon>Pseudotrocha</taxon>
        <taxon>Ploima</taxon>
        <taxon>Brachionidae</taxon>
        <taxon>Brachionus</taxon>
    </lineage>
</organism>
<feature type="non-terminal residue" evidence="1">
    <location>
        <position position="1"/>
    </location>
</feature>
<dbReference type="Proteomes" id="UP000663879">
    <property type="component" value="Unassembled WGS sequence"/>
</dbReference>
<dbReference type="AlphaFoldDB" id="A0A814LLT8"/>
<proteinExistence type="predicted"/>
<evidence type="ECO:0000313" key="1">
    <source>
        <dbReference type="EMBL" id="CAF1067164.1"/>
    </source>
</evidence>
<sequence length="214" mass="25291">LANYTFPMEKYPLMLLEDPLSLDFKISMILKWIDIKLILKLRQILKIENCLKINLNKTDTCLKRQNIELRNLKATLINSVLNIFFKLFDLLLVVHSFLHFFTLHNAKSVDTEFQFNYVESTVKRSPLRRRDEANSRERARFKAAIDARTAAITKADIDTEGKRQWIKTGVTGRSRISGLDRDAAFKRLKQKIEFEEEQQKHLDFLERYRENPES</sequence>
<evidence type="ECO:0000313" key="2">
    <source>
        <dbReference type="Proteomes" id="UP000663879"/>
    </source>
</evidence>
<protein>
    <submittedName>
        <fullName evidence="1">Uncharacterized protein</fullName>
    </submittedName>
</protein>